<dbReference type="InterPro" id="IPR006311">
    <property type="entry name" value="TAT_signal"/>
</dbReference>
<dbReference type="Proteomes" id="UP001202961">
    <property type="component" value="Unassembled WGS sequence"/>
</dbReference>
<evidence type="ECO:0000313" key="2">
    <source>
        <dbReference type="Proteomes" id="UP001202961"/>
    </source>
</evidence>
<dbReference type="PROSITE" id="PS51318">
    <property type="entry name" value="TAT"/>
    <property type="match status" value="1"/>
</dbReference>
<sequence length="426" mass="46523">MTNQSKVAGNGRRLFLKAAGVSIALPPLQSVAAPARGNTDEPMRIVCISSALGLYPGAFFPKSFSDDYELSPTLQPLAKMRDQFTVFSHMDHPGIFSKHGAMKSVLSGVDPGGAPTGTAVSMDQVAADHVGYQTRFPSLHVCVGGSLGASWTRSGIKVREHGDPRDLFKLLFVKDSEAAIRSREKDLREQGSILDLLRAQAKQFERRTNPSDKAKLDEYLTAIREAEIKLQGMQRWLHQSKPTVDYDATGHPHSDTDYGFLAPLMFDLLFLAIQSDSSRVFTAGFGMHNRTIELDGVTGGYHGLSHHGNVPAQLRQLQIIDKFYVDQMARFMSRLADTSLGDRGNGTLLDKTMVLFGTGLGDAARHSNRDLPTVIAGGGLKHRGHVDAKLATGQRTPLNNLYTTMLQNFGVQIERFNNATGTVDLS</sequence>
<name>A0ABT0U3G3_9BACT</name>
<organism evidence="1 2">
    <name type="scientific">Aporhodopirellula aestuarii</name>
    <dbReference type="NCBI Taxonomy" id="2950107"/>
    <lineage>
        <taxon>Bacteria</taxon>
        <taxon>Pseudomonadati</taxon>
        <taxon>Planctomycetota</taxon>
        <taxon>Planctomycetia</taxon>
        <taxon>Pirellulales</taxon>
        <taxon>Pirellulaceae</taxon>
        <taxon>Aporhodopirellula</taxon>
    </lineage>
</organism>
<gene>
    <name evidence="1" type="ORF">NB063_11340</name>
</gene>
<keyword evidence="2" id="KW-1185">Reference proteome</keyword>
<dbReference type="Pfam" id="PF07586">
    <property type="entry name" value="HXXSHH"/>
    <property type="match status" value="1"/>
</dbReference>
<comment type="caution">
    <text evidence="1">The sequence shown here is derived from an EMBL/GenBank/DDBJ whole genome shotgun (WGS) entry which is preliminary data.</text>
</comment>
<dbReference type="RefSeq" id="WP_250928836.1">
    <property type="nucleotide sequence ID" value="NZ_JAMQBK010000029.1"/>
</dbReference>
<proteinExistence type="predicted"/>
<protein>
    <submittedName>
        <fullName evidence="1">DUF1552 domain-containing protein</fullName>
    </submittedName>
</protein>
<evidence type="ECO:0000313" key="1">
    <source>
        <dbReference type="EMBL" id="MCM2371199.1"/>
    </source>
</evidence>
<dbReference type="InterPro" id="IPR011447">
    <property type="entry name" value="DUF1552"/>
</dbReference>
<dbReference type="EMBL" id="JAMQBK010000029">
    <property type="protein sequence ID" value="MCM2371199.1"/>
    <property type="molecule type" value="Genomic_DNA"/>
</dbReference>
<reference evidence="1 2" key="1">
    <citation type="journal article" date="2022" name="Syst. Appl. Microbiol.">
        <title>Rhodopirellula aestuarii sp. nov., a novel member of the genus Rhodopirellula isolated from brackish sediments collected in the Tagus River estuary, Portugal.</title>
        <authorList>
            <person name="Vitorino I.R."/>
            <person name="Klimek D."/>
            <person name="Calusinska M."/>
            <person name="Lobo-da-Cunha A."/>
            <person name="Vasconcelos V."/>
            <person name="Lage O.M."/>
        </authorList>
    </citation>
    <scope>NUCLEOTIDE SEQUENCE [LARGE SCALE GENOMIC DNA]</scope>
    <source>
        <strain evidence="1 2">ICT_H3.1</strain>
    </source>
</reference>
<accession>A0ABT0U3G3</accession>